<keyword evidence="2" id="KW-1133">Transmembrane helix</keyword>
<organism evidence="4 5">
    <name type="scientific">Nonomuraea helvata</name>
    <dbReference type="NCBI Taxonomy" id="37484"/>
    <lineage>
        <taxon>Bacteria</taxon>
        <taxon>Bacillati</taxon>
        <taxon>Actinomycetota</taxon>
        <taxon>Actinomycetes</taxon>
        <taxon>Streptosporangiales</taxon>
        <taxon>Streptosporangiaceae</taxon>
        <taxon>Nonomuraea</taxon>
    </lineage>
</organism>
<keyword evidence="5" id="KW-1185">Reference proteome</keyword>
<feature type="transmembrane region" description="Helical" evidence="2">
    <location>
        <begin position="117"/>
        <end position="141"/>
    </location>
</feature>
<gene>
    <name evidence="4" type="ORF">ACFFSA_18085</name>
</gene>
<comment type="caution">
    <text evidence="4">The sequence shown here is derived from an EMBL/GenBank/DDBJ whole genome shotgun (WGS) entry which is preliminary data.</text>
</comment>
<dbReference type="RefSeq" id="WP_344986243.1">
    <property type="nucleotide sequence ID" value="NZ_BAAAXV010000001.1"/>
</dbReference>
<dbReference type="Pfam" id="PF03070">
    <property type="entry name" value="TENA_THI-4"/>
    <property type="match status" value="1"/>
</dbReference>
<evidence type="ECO:0000259" key="3">
    <source>
        <dbReference type="Pfam" id="PF03070"/>
    </source>
</evidence>
<dbReference type="SUPFAM" id="SSF48613">
    <property type="entry name" value="Heme oxygenase-like"/>
    <property type="match status" value="1"/>
</dbReference>
<protein>
    <submittedName>
        <fullName evidence="4">TenA family protein</fullName>
    </submittedName>
</protein>
<reference evidence="4 5" key="1">
    <citation type="submission" date="2024-09" db="EMBL/GenBank/DDBJ databases">
        <authorList>
            <person name="Sun Q."/>
            <person name="Mori K."/>
        </authorList>
    </citation>
    <scope>NUCLEOTIDE SEQUENCE [LARGE SCALE GENOMIC DNA]</scope>
    <source>
        <strain evidence="4 5">JCM 3143</strain>
    </source>
</reference>
<evidence type="ECO:0000313" key="4">
    <source>
        <dbReference type="EMBL" id="MFB9624999.1"/>
    </source>
</evidence>
<keyword evidence="2" id="KW-0472">Membrane</keyword>
<dbReference type="EMBL" id="JBHMBW010000014">
    <property type="protein sequence ID" value="MFB9624999.1"/>
    <property type="molecule type" value="Genomic_DNA"/>
</dbReference>
<evidence type="ECO:0000256" key="2">
    <source>
        <dbReference type="SAM" id="Phobius"/>
    </source>
</evidence>
<keyword evidence="2" id="KW-0812">Transmembrane</keyword>
<dbReference type="Proteomes" id="UP001589532">
    <property type="component" value="Unassembled WGS sequence"/>
</dbReference>
<evidence type="ECO:0000313" key="5">
    <source>
        <dbReference type="Proteomes" id="UP001589532"/>
    </source>
</evidence>
<dbReference type="InterPro" id="IPR016084">
    <property type="entry name" value="Haem_Oase-like_multi-hlx"/>
</dbReference>
<dbReference type="InterPro" id="IPR004305">
    <property type="entry name" value="Thiaminase-2/PQQC"/>
</dbReference>
<proteinExistence type="predicted"/>
<sequence length="222" mass="24207">MSTRAELSAIARPLVAKVKEHPFWTGLRAGTLPPSSLWYFAEQDARYVVPTYARALAMCAALAERDEHGTLLCSAASATFGSLPKLAAGLSELAAGLPVAGSDSTEARPMIHAYTSFMLAAPTISFAAGIAGLLPMSWFHLFVSDDLRERCEPGSRYASWVAQYPPGGDYEGYVNAYLAMVDEVGAQSSKTDRKRLVEHFLIGARFEWAFAEAAWRHQEWAV</sequence>
<dbReference type="Gene3D" id="1.20.910.10">
    <property type="entry name" value="Heme oxygenase-like"/>
    <property type="match status" value="1"/>
</dbReference>
<dbReference type="PANTHER" id="PTHR43198:SF2">
    <property type="entry name" value="SI:CH1073-67J19.1-RELATED"/>
    <property type="match status" value="1"/>
</dbReference>
<feature type="domain" description="Thiaminase-2/PQQC" evidence="3">
    <location>
        <begin position="12"/>
        <end position="216"/>
    </location>
</feature>
<dbReference type="InterPro" id="IPR050967">
    <property type="entry name" value="Thiamine_Salvage_TenA"/>
</dbReference>
<accession>A0ABV5S1V7</accession>
<name>A0ABV5S1V7_9ACTN</name>
<comment type="pathway">
    <text evidence="1">Cofactor biosynthesis; thiamine diphosphate biosynthesis.</text>
</comment>
<dbReference type="PANTHER" id="PTHR43198">
    <property type="entry name" value="BIFUNCTIONAL TH2 PROTEIN"/>
    <property type="match status" value="1"/>
</dbReference>
<evidence type="ECO:0000256" key="1">
    <source>
        <dbReference type="ARBA" id="ARBA00004948"/>
    </source>
</evidence>